<keyword evidence="8" id="KW-1185">Reference proteome</keyword>
<dbReference type="AlphaFoldDB" id="A0A167Q7G9"/>
<evidence type="ECO:0000256" key="4">
    <source>
        <dbReference type="ARBA" id="ARBA00040604"/>
    </source>
</evidence>
<dbReference type="Pfam" id="PF07534">
    <property type="entry name" value="TLD"/>
    <property type="match status" value="1"/>
</dbReference>
<dbReference type="STRING" id="763407.A0A167Q7G9"/>
<dbReference type="PANTHER" id="PTHR23354">
    <property type="entry name" value="NUCLEOLAR PROTEIN 7/ESTROGEN RECEPTOR COACTIVATOR-RELATED"/>
    <property type="match status" value="1"/>
</dbReference>
<reference evidence="8" key="1">
    <citation type="submission" date="2015-06" db="EMBL/GenBank/DDBJ databases">
        <title>Expansion of signal transduction pathways in fungi by whole-genome duplication.</title>
        <authorList>
            <consortium name="DOE Joint Genome Institute"/>
            <person name="Corrochano L.M."/>
            <person name="Kuo A."/>
            <person name="Marcet-Houben M."/>
            <person name="Polaino S."/>
            <person name="Salamov A."/>
            <person name="Villalobos J.M."/>
            <person name="Alvarez M.I."/>
            <person name="Avalos J."/>
            <person name="Benito E.P."/>
            <person name="Benoit I."/>
            <person name="Burger G."/>
            <person name="Camino L.P."/>
            <person name="Canovas D."/>
            <person name="Cerda-Olmedo E."/>
            <person name="Cheng J.-F."/>
            <person name="Dominguez A."/>
            <person name="Elias M."/>
            <person name="Eslava A.P."/>
            <person name="Glaser F."/>
            <person name="Grimwood J."/>
            <person name="Gutierrez G."/>
            <person name="Heitman J."/>
            <person name="Henrissat B."/>
            <person name="Iturriaga E.A."/>
            <person name="Lang B.F."/>
            <person name="Lavin J.L."/>
            <person name="Lee S."/>
            <person name="Li W."/>
            <person name="Lindquist E."/>
            <person name="Lopez-Garcia S."/>
            <person name="Luque E.M."/>
            <person name="Marcos A.T."/>
            <person name="Martin J."/>
            <person name="McCluskey K."/>
            <person name="Medina H.R."/>
            <person name="Miralles-Duran A."/>
            <person name="Miyazaki A."/>
            <person name="Munoz-Torres E."/>
            <person name="Oguiza J.A."/>
            <person name="Ohm R."/>
            <person name="Olmedo M."/>
            <person name="Orejas M."/>
            <person name="Ortiz-Castellanos L."/>
            <person name="Pisabarro A.G."/>
            <person name="Rodriguez-Romero J."/>
            <person name="Ruiz-Herrera J."/>
            <person name="Ruiz-Vazquez R."/>
            <person name="Sanz C."/>
            <person name="Schackwitz W."/>
            <person name="Schmutz J."/>
            <person name="Shahriari M."/>
            <person name="Shelest E."/>
            <person name="Silva-Franco F."/>
            <person name="Soanes D."/>
            <person name="Syed K."/>
            <person name="Tagua V.G."/>
            <person name="Talbot N.J."/>
            <person name="Thon M."/>
            <person name="De vries R.P."/>
            <person name="Wiebenga A."/>
            <person name="Yadav J.S."/>
            <person name="Braun E.L."/>
            <person name="Baker S."/>
            <person name="Garre V."/>
            <person name="Horwitz B."/>
            <person name="Torres-Martinez S."/>
            <person name="Idnurm A."/>
            <person name="Herrera-Estrella A."/>
            <person name="Gabaldon T."/>
            <person name="Grigoriev I.V."/>
        </authorList>
    </citation>
    <scope>NUCLEOTIDE SEQUENCE [LARGE SCALE GENOMIC DNA]</scope>
    <source>
        <strain evidence="8">NRRL 1555(-)</strain>
    </source>
</reference>
<feature type="region of interest" description="Disordered" evidence="5">
    <location>
        <begin position="100"/>
        <end position="163"/>
    </location>
</feature>
<evidence type="ECO:0000313" key="8">
    <source>
        <dbReference type="Proteomes" id="UP000077315"/>
    </source>
</evidence>
<comment type="similarity">
    <text evidence="2">Belongs to the OXR1 family.</text>
</comment>
<dbReference type="VEuPathDB" id="FungiDB:PHYBLDRAFT_58264"/>
<dbReference type="GO" id="GO:0006979">
    <property type="term" value="P:response to oxidative stress"/>
    <property type="evidence" value="ECO:0007669"/>
    <property type="project" value="TreeGrafter"/>
</dbReference>
<gene>
    <name evidence="7" type="ORF">PHYBLDRAFT_58264</name>
</gene>
<dbReference type="OrthoDB" id="26679at2759"/>
<organism evidence="7 8">
    <name type="scientific">Phycomyces blakesleeanus (strain ATCC 8743b / DSM 1359 / FGSC 10004 / NBRC 33097 / NRRL 1555)</name>
    <dbReference type="NCBI Taxonomy" id="763407"/>
    <lineage>
        <taxon>Eukaryota</taxon>
        <taxon>Fungi</taxon>
        <taxon>Fungi incertae sedis</taxon>
        <taxon>Mucoromycota</taxon>
        <taxon>Mucoromycotina</taxon>
        <taxon>Mucoromycetes</taxon>
        <taxon>Mucorales</taxon>
        <taxon>Phycomycetaceae</taxon>
        <taxon>Phycomyces</taxon>
    </lineage>
</organism>
<dbReference type="Proteomes" id="UP000077315">
    <property type="component" value="Unassembled WGS sequence"/>
</dbReference>
<dbReference type="InParanoid" id="A0A167Q7G9"/>
<evidence type="ECO:0000256" key="1">
    <source>
        <dbReference type="ARBA" id="ARBA00004173"/>
    </source>
</evidence>
<name>A0A167Q7G9_PHYB8</name>
<dbReference type="SMART" id="SM00584">
    <property type="entry name" value="TLDc"/>
    <property type="match status" value="1"/>
</dbReference>
<evidence type="ECO:0000256" key="2">
    <source>
        <dbReference type="ARBA" id="ARBA00009540"/>
    </source>
</evidence>
<feature type="compositionally biased region" description="Acidic residues" evidence="5">
    <location>
        <begin position="121"/>
        <end position="136"/>
    </location>
</feature>
<dbReference type="PANTHER" id="PTHR23354:SF62">
    <property type="entry name" value="MUSTARD, ISOFORM V"/>
    <property type="match status" value="1"/>
</dbReference>
<evidence type="ECO:0000256" key="5">
    <source>
        <dbReference type="SAM" id="MobiDB-lite"/>
    </source>
</evidence>
<dbReference type="EMBL" id="KV440972">
    <property type="protein sequence ID" value="OAD79216.1"/>
    <property type="molecule type" value="Genomic_DNA"/>
</dbReference>
<evidence type="ECO:0000313" key="7">
    <source>
        <dbReference type="EMBL" id="OAD79216.1"/>
    </source>
</evidence>
<dbReference type="GeneID" id="29001194"/>
<dbReference type="GO" id="GO:0005634">
    <property type="term" value="C:nucleus"/>
    <property type="evidence" value="ECO:0007669"/>
    <property type="project" value="TreeGrafter"/>
</dbReference>
<dbReference type="InterPro" id="IPR006571">
    <property type="entry name" value="TLDc_dom"/>
</dbReference>
<feature type="compositionally biased region" description="Low complexity" evidence="5">
    <location>
        <begin position="50"/>
        <end position="61"/>
    </location>
</feature>
<feature type="domain" description="TLDc" evidence="6">
    <location>
        <begin position="211"/>
        <end position="384"/>
    </location>
</feature>
<evidence type="ECO:0000256" key="3">
    <source>
        <dbReference type="ARBA" id="ARBA00023128"/>
    </source>
</evidence>
<dbReference type="PROSITE" id="PS51886">
    <property type="entry name" value="TLDC"/>
    <property type="match status" value="1"/>
</dbReference>
<dbReference type="GO" id="GO:0005739">
    <property type="term" value="C:mitochondrion"/>
    <property type="evidence" value="ECO:0007669"/>
    <property type="project" value="UniProtKB-SubCell"/>
</dbReference>
<evidence type="ECO:0000259" key="6">
    <source>
        <dbReference type="PROSITE" id="PS51886"/>
    </source>
</evidence>
<sequence>MKAQKLPLYRSVTEDKSPTENHSHFTRFVSKLLGLVRVPKRPRLEHKSHSTTSITKSSVISFQPRHYNQPSNSDALKAQICSDPTTLVSVVNCDTSLITTRTTDDSSSLSSQTTDSIQSTGDDDDDDNEEEEEEEDLKSITSINTSTSTNISIPRSTSCPQTRRKPFSAAIGALVSASKLPTKPPPQRLVHFDSFDMPPPTLVDRRPDTEPVMTSEIAEQLRPYLPRRYRLAPQWSLLYSLDQHGISLTTLYRLVKSNKGPCIITIKDADDQIFGAFLNETLTCGTSYYGTGECFLWKTTRQDSTQTAHISPKIKVFPWTGKNEYMILSENDFIAIGGGDGKFGLWLNADLEKGHSEQCPTFDNECLSPSPEFECIELEIWGFRI</sequence>
<comment type="subcellular location">
    <subcellularLocation>
        <location evidence="1">Mitochondrion</location>
    </subcellularLocation>
</comment>
<accession>A0A167Q7G9</accession>
<feature type="compositionally biased region" description="Low complexity" evidence="5">
    <location>
        <begin position="139"/>
        <end position="158"/>
    </location>
</feature>
<feature type="compositionally biased region" description="Low complexity" evidence="5">
    <location>
        <begin position="100"/>
        <end position="120"/>
    </location>
</feature>
<dbReference type="RefSeq" id="XP_018297256.1">
    <property type="nucleotide sequence ID" value="XM_018440288.1"/>
</dbReference>
<proteinExistence type="inferred from homology"/>
<protein>
    <recommendedName>
        <fullName evidence="4">Oxidation resistance protein 1</fullName>
    </recommendedName>
</protein>
<feature type="region of interest" description="Disordered" evidence="5">
    <location>
        <begin position="44"/>
        <end position="72"/>
    </location>
</feature>
<keyword evidence="3" id="KW-0496">Mitochondrion</keyword>